<comment type="caution">
    <text evidence="2">The sequence shown here is derived from an EMBL/GenBank/DDBJ whole genome shotgun (WGS) entry which is preliminary data.</text>
</comment>
<organism evidence="2 3">
    <name type="scientific">Acetobacter fallax</name>
    <dbReference type="NCBI Taxonomy" id="1737473"/>
    <lineage>
        <taxon>Bacteria</taxon>
        <taxon>Pseudomonadati</taxon>
        <taxon>Pseudomonadota</taxon>
        <taxon>Alphaproteobacteria</taxon>
        <taxon>Acetobacterales</taxon>
        <taxon>Acetobacteraceae</taxon>
        <taxon>Acetobacter</taxon>
    </lineage>
</organism>
<reference evidence="2 3" key="1">
    <citation type="journal article" date="2020" name="Int. J. Syst. Evol. Microbiol.">
        <title>Novel acetic acid bacteria from cider fermentations: Acetobacter conturbans sp. nov. and Acetobacter fallax sp. nov.</title>
        <authorList>
            <person name="Sombolestani A.S."/>
            <person name="Cleenwerck I."/>
            <person name="Cnockaert M."/>
            <person name="Borremans W."/>
            <person name="Wieme A.D."/>
            <person name="De Vuyst L."/>
            <person name="Vandamme P."/>
        </authorList>
    </citation>
    <scope>NUCLEOTIDE SEQUENCE [LARGE SCALE GENOMIC DNA]</scope>
    <source>
        <strain evidence="2 3">LMG 1637</strain>
    </source>
</reference>
<gene>
    <name evidence="2" type="ORF">GOB84_04545</name>
</gene>
<evidence type="ECO:0000313" key="3">
    <source>
        <dbReference type="Proteomes" id="UP000615326"/>
    </source>
</evidence>
<dbReference type="RefSeq" id="WP_173576449.1">
    <property type="nucleotide sequence ID" value="NZ_WOSW01000005.1"/>
</dbReference>
<accession>A0ABX0K7V7</accession>
<keyword evidence="3" id="KW-1185">Reference proteome</keyword>
<evidence type="ECO:0000313" key="2">
    <source>
        <dbReference type="EMBL" id="NHO31842.1"/>
    </source>
</evidence>
<dbReference type="EMBL" id="WOSW01000005">
    <property type="protein sequence ID" value="NHO31842.1"/>
    <property type="molecule type" value="Genomic_DNA"/>
</dbReference>
<proteinExistence type="predicted"/>
<dbReference type="Proteomes" id="UP000615326">
    <property type="component" value="Unassembled WGS sequence"/>
</dbReference>
<name>A0ABX0K7V7_9PROT</name>
<evidence type="ECO:0000256" key="1">
    <source>
        <dbReference type="SAM" id="MobiDB-lite"/>
    </source>
</evidence>
<feature type="compositionally biased region" description="Basic and acidic residues" evidence="1">
    <location>
        <begin position="85"/>
        <end position="99"/>
    </location>
</feature>
<sequence length="99" mass="10394">MSTRDTLCAAVKARSNVSFTYHGRSLTGSPHAVGKGDGEDRVLIYVGSDEHKKGDVPGGQWKCLPLADLSDVGTDSGPFHAGHPGKHETAGLHEVDVSI</sequence>
<feature type="region of interest" description="Disordered" evidence="1">
    <location>
        <begin position="75"/>
        <end position="99"/>
    </location>
</feature>
<protein>
    <submittedName>
        <fullName evidence="2">Uncharacterized protein</fullName>
    </submittedName>
</protein>